<accession>A0A165JTI1</accession>
<organism evidence="3 4">
    <name type="scientific">Calocera cornea HHB12733</name>
    <dbReference type="NCBI Taxonomy" id="1353952"/>
    <lineage>
        <taxon>Eukaryota</taxon>
        <taxon>Fungi</taxon>
        <taxon>Dikarya</taxon>
        <taxon>Basidiomycota</taxon>
        <taxon>Agaricomycotina</taxon>
        <taxon>Dacrymycetes</taxon>
        <taxon>Dacrymycetales</taxon>
        <taxon>Dacrymycetaceae</taxon>
        <taxon>Calocera</taxon>
    </lineage>
</organism>
<dbReference type="GO" id="GO:0006888">
    <property type="term" value="P:endoplasmic reticulum to Golgi vesicle-mediated transport"/>
    <property type="evidence" value="ECO:0007669"/>
    <property type="project" value="InterPro"/>
</dbReference>
<dbReference type="Pfam" id="PF04628">
    <property type="entry name" value="Sedlin_N"/>
    <property type="match status" value="1"/>
</dbReference>
<dbReference type="Proteomes" id="UP000076842">
    <property type="component" value="Unassembled WGS sequence"/>
</dbReference>
<evidence type="ECO:0000313" key="4">
    <source>
        <dbReference type="Proteomes" id="UP000076842"/>
    </source>
</evidence>
<proteinExistence type="inferred from homology"/>
<dbReference type="OrthoDB" id="18320at2759"/>
<dbReference type="Gene3D" id="3.30.450.70">
    <property type="match status" value="1"/>
</dbReference>
<sequence length="121" mass="13275">MNGHARLSVNAVALISPANAPIIVHGYRKHPSPLKYHFIAHTALDIIEERLANGLDAYLGLLHTLEDQAVYGYVTPTRIRIVVSIALTDTLVRDADMITIFKSLHTAYARSLANPFLSANS</sequence>
<dbReference type="PANTHER" id="PTHR12403">
    <property type="entry name" value="TRAFFICKING PROTEIN PARTICLE COMPLEX SUBUNIT 2"/>
    <property type="match status" value="1"/>
</dbReference>
<dbReference type="GO" id="GO:0005737">
    <property type="term" value="C:cytoplasm"/>
    <property type="evidence" value="ECO:0007669"/>
    <property type="project" value="GOC"/>
</dbReference>
<dbReference type="CDD" id="cd14854">
    <property type="entry name" value="TRAPPC2L"/>
    <property type="match status" value="1"/>
</dbReference>
<keyword evidence="4" id="KW-1185">Reference proteome</keyword>
<dbReference type="InterPro" id="IPR044760">
    <property type="entry name" value="TRAPPC2L"/>
</dbReference>
<evidence type="ECO:0000256" key="2">
    <source>
        <dbReference type="ARBA" id="ARBA00024408"/>
    </source>
</evidence>
<dbReference type="InterPro" id="IPR006722">
    <property type="entry name" value="Sedlin"/>
</dbReference>
<reference evidence="3 4" key="1">
    <citation type="journal article" date="2016" name="Mol. Biol. Evol.">
        <title>Comparative Genomics of Early-Diverging Mushroom-Forming Fungi Provides Insights into the Origins of Lignocellulose Decay Capabilities.</title>
        <authorList>
            <person name="Nagy L.G."/>
            <person name="Riley R."/>
            <person name="Tritt A."/>
            <person name="Adam C."/>
            <person name="Daum C."/>
            <person name="Floudas D."/>
            <person name="Sun H."/>
            <person name="Yadav J.S."/>
            <person name="Pangilinan J."/>
            <person name="Larsson K.H."/>
            <person name="Matsuura K."/>
            <person name="Barry K."/>
            <person name="Labutti K."/>
            <person name="Kuo R."/>
            <person name="Ohm R.A."/>
            <person name="Bhattacharya S.S."/>
            <person name="Shirouzu T."/>
            <person name="Yoshinaga Y."/>
            <person name="Martin F.M."/>
            <person name="Grigoriev I.V."/>
            <person name="Hibbett D.S."/>
        </authorList>
    </citation>
    <scope>NUCLEOTIDE SEQUENCE [LARGE SCALE GENOMIC DNA]</scope>
    <source>
        <strain evidence="3 4">HHB12733</strain>
    </source>
</reference>
<comment type="similarity">
    <text evidence="1">Belongs to the TRAPP small subunits family. Sedlin subfamily.</text>
</comment>
<name>A0A165JTI1_9BASI</name>
<protein>
    <recommendedName>
        <fullName evidence="2">Trafficking protein particle complex subunit 2-like protein</fullName>
    </recommendedName>
</protein>
<dbReference type="InterPro" id="IPR011012">
    <property type="entry name" value="Longin-like_dom_sf"/>
</dbReference>
<gene>
    <name evidence="3" type="ORF">CALCODRAFT_417513</name>
</gene>
<evidence type="ECO:0000256" key="1">
    <source>
        <dbReference type="ARBA" id="ARBA00006626"/>
    </source>
</evidence>
<dbReference type="EMBL" id="KV423917">
    <property type="protein sequence ID" value="KZT62251.1"/>
    <property type="molecule type" value="Genomic_DNA"/>
</dbReference>
<feature type="non-terminal residue" evidence="3">
    <location>
        <position position="121"/>
    </location>
</feature>
<dbReference type="STRING" id="1353952.A0A165JTI1"/>
<dbReference type="SUPFAM" id="SSF64356">
    <property type="entry name" value="SNARE-like"/>
    <property type="match status" value="1"/>
</dbReference>
<evidence type="ECO:0000313" key="3">
    <source>
        <dbReference type="EMBL" id="KZT62251.1"/>
    </source>
</evidence>
<dbReference type="InParanoid" id="A0A165JTI1"/>
<dbReference type="AlphaFoldDB" id="A0A165JTI1"/>